<proteinExistence type="inferred from homology"/>
<sequence length="357" mass="39272">MPARSSIFGGPTALGGPSKSTSILPVSDLFRSSRPRPLFRAVATSTRPLYQLLKTISFANKVHVEITEDGLRFSVDHARVMQGVVHWNKSLFTTYRTNLAAAEEGGEAPPSPLFQISIPALLETLQIFGAVDAVARQADAQLDPYRSRLKDYKPDAFSNQILGLSGTCSLSYSQEGGPLSIVMDEIGVKTTCKLTTYVAEIPDDIPFDLDELSFKIIMPARVFLDVLGEIASSQPEKLTITALRKRPYLRLSSTGGLGSAAVDFGRGRDLFETLSVSDRRWKQSFKFEIIKSATEAMKIATKVSLRGDRQGVLSMQFMVEVEGSGQSFLDFRFVPYAEEEYEDDGTEGEEEGEGEEL</sequence>
<name>A0AA40K4P2_9PEZI</name>
<comment type="subcellular location">
    <subcellularLocation>
        <location evidence="1">Nucleus</location>
    </subcellularLocation>
</comment>
<dbReference type="InterPro" id="IPR046938">
    <property type="entry name" value="DNA_clamp_sf"/>
</dbReference>
<dbReference type="PANTHER" id="PTHR10870:SF0">
    <property type="entry name" value="CELL CYCLE CHECKPOINT PROTEIN RAD1"/>
    <property type="match status" value="1"/>
</dbReference>
<keyword evidence="5" id="KW-0539">Nucleus</keyword>
<dbReference type="SUPFAM" id="SSF55979">
    <property type="entry name" value="DNA clamp"/>
    <property type="match status" value="1"/>
</dbReference>
<dbReference type="AlphaFoldDB" id="A0AA40K4P2"/>
<dbReference type="CDD" id="cd00577">
    <property type="entry name" value="PCNA"/>
    <property type="match status" value="1"/>
</dbReference>
<reference evidence="6" key="1">
    <citation type="submission" date="2023-06" db="EMBL/GenBank/DDBJ databases">
        <title>Genome-scale phylogeny and comparative genomics of the fungal order Sordariales.</title>
        <authorList>
            <consortium name="Lawrence Berkeley National Laboratory"/>
            <person name="Hensen N."/>
            <person name="Bonometti L."/>
            <person name="Westerberg I."/>
            <person name="Brannstrom I.O."/>
            <person name="Guillou S."/>
            <person name="Cros-Aarteil S."/>
            <person name="Calhoun S."/>
            <person name="Haridas S."/>
            <person name="Kuo A."/>
            <person name="Mondo S."/>
            <person name="Pangilinan J."/>
            <person name="Riley R."/>
            <person name="LaButti K."/>
            <person name="Andreopoulos B."/>
            <person name="Lipzen A."/>
            <person name="Chen C."/>
            <person name="Yanf M."/>
            <person name="Daum C."/>
            <person name="Ng V."/>
            <person name="Clum A."/>
            <person name="Steindorff A."/>
            <person name="Ohm R."/>
            <person name="Martin F."/>
            <person name="Silar P."/>
            <person name="Natvig D."/>
            <person name="Lalanne C."/>
            <person name="Gautier V."/>
            <person name="Ament-velasquez S.L."/>
            <person name="Kruys A."/>
            <person name="Hutchinson M.I."/>
            <person name="Powell A.J."/>
            <person name="Barry K."/>
            <person name="Miller A.N."/>
            <person name="Grigoriev I.V."/>
            <person name="Debuchy R."/>
            <person name="Gladieux P."/>
            <person name="Thoren M.H."/>
            <person name="Johannesson H."/>
        </authorList>
    </citation>
    <scope>NUCLEOTIDE SEQUENCE</scope>
    <source>
        <strain evidence="6">SMH3187-1</strain>
    </source>
</reference>
<dbReference type="GO" id="GO:0006281">
    <property type="term" value="P:DNA repair"/>
    <property type="evidence" value="ECO:0007669"/>
    <property type="project" value="UniProtKB-KW"/>
</dbReference>
<evidence type="ECO:0000256" key="3">
    <source>
        <dbReference type="ARBA" id="ARBA00022763"/>
    </source>
</evidence>
<dbReference type="Pfam" id="PF02144">
    <property type="entry name" value="Rad1"/>
    <property type="match status" value="1"/>
</dbReference>
<keyword evidence="3" id="KW-0227">DNA damage</keyword>
<keyword evidence="4" id="KW-0234">DNA repair</keyword>
<evidence type="ECO:0000256" key="4">
    <source>
        <dbReference type="ARBA" id="ARBA00023204"/>
    </source>
</evidence>
<evidence type="ECO:0000313" key="7">
    <source>
        <dbReference type="Proteomes" id="UP001172155"/>
    </source>
</evidence>
<keyword evidence="7" id="KW-1185">Reference proteome</keyword>
<dbReference type="InterPro" id="IPR003021">
    <property type="entry name" value="Rad1_Rec1_Rad17"/>
</dbReference>
<dbReference type="PANTHER" id="PTHR10870">
    <property type="entry name" value="CELL CYCLE CHECKPOINT PROTEIN RAD1"/>
    <property type="match status" value="1"/>
</dbReference>
<gene>
    <name evidence="6" type="ORF">B0T18DRAFT_137320</name>
</gene>
<evidence type="ECO:0000256" key="5">
    <source>
        <dbReference type="ARBA" id="ARBA00023242"/>
    </source>
</evidence>
<evidence type="ECO:0000256" key="2">
    <source>
        <dbReference type="ARBA" id="ARBA00010991"/>
    </source>
</evidence>
<dbReference type="EMBL" id="JAUKUD010000004">
    <property type="protein sequence ID" value="KAK0745799.1"/>
    <property type="molecule type" value="Genomic_DNA"/>
</dbReference>
<dbReference type="GO" id="GO:0030896">
    <property type="term" value="C:checkpoint clamp complex"/>
    <property type="evidence" value="ECO:0007669"/>
    <property type="project" value="TreeGrafter"/>
</dbReference>
<dbReference type="PRINTS" id="PR01245">
    <property type="entry name" value="RAD1REC1"/>
</dbReference>
<evidence type="ECO:0000313" key="6">
    <source>
        <dbReference type="EMBL" id="KAK0745799.1"/>
    </source>
</evidence>
<comment type="caution">
    <text evidence="6">The sequence shown here is derived from an EMBL/GenBank/DDBJ whole genome shotgun (WGS) entry which is preliminary data.</text>
</comment>
<accession>A0AA40K4P2</accession>
<dbReference type="GO" id="GO:0000077">
    <property type="term" value="P:DNA damage checkpoint signaling"/>
    <property type="evidence" value="ECO:0007669"/>
    <property type="project" value="InterPro"/>
</dbReference>
<dbReference type="Proteomes" id="UP001172155">
    <property type="component" value="Unassembled WGS sequence"/>
</dbReference>
<comment type="similarity">
    <text evidence="2">Belongs to the rad1 family.</text>
</comment>
<evidence type="ECO:0000256" key="1">
    <source>
        <dbReference type="ARBA" id="ARBA00004123"/>
    </source>
</evidence>
<dbReference type="FunFam" id="3.70.10.10:FF:000014">
    <property type="entry name" value="DNA repair protein Rad1, putative"/>
    <property type="match status" value="1"/>
</dbReference>
<organism evidence="6 7">
    <name type="scientific">Schizothecium vesticola</name>
    <dbReference type="NCBI Taxonomy" id="314040"/>
    <lineage>
        <taxon>Eukaryota</taxon>
        <taxon>Fungi</taxon>
        <taxon>Dikarya</taxon>
        <taxon>Ascomycota</taxon>
        <taxon>Pezizomycotina</taxon>
        <taxon>Sordariomycetes</taxon>
        <taxon>Sordariomycetidae</taxon>
        <taxon>Sordariales</taxon>
        <taxon>Schizotheciaceae</taxon>
        <taxon>Schizothecium</taxon>
    </lineage>
</organism>
<dbReference type="Gene3D" id="3.70.10.10">
    <property type="match status" value="1"/>
</dbReference>
<protein>
    <submittedName>
        <fullName evidence="6">Repair protein Rad1/Rec1/Rad17-domain-containing protein</fullName>
    </submittedName>
</protein>